<reference evidence="1 2" key="1">
    <citation type="submission" date="2017-07" db="EMBL/GenBank/DDBJ databases">
        <title>Flavobacterium cyanobacteriorum sp. nov., isolated from cyanobacterial aggregates in a eutrophic lake.</title>
        <authorList>
            <person name="Cai H."/>
        </authorList>
    </citation>
    <scope>NUCLEOTIDE SEQUENCE [LARGE SCALE GENOMIC DNA]</scope>
    <source>
        <strain evidence="1 2">TH021</strain>
    </source>
</reference>
<name>A0A255Z0G9_9FLAO</name>
<dbReference type="Pfam" id="PF10652">
    <property type="entry name" value="DUF2480"/>
    <property type="match status" value="1"/>
</dbReference>
<gene>
    <name evidence="1" type="ORF">CHU92_11730</name>
</gene>
<dbReference type="AlphaFoldDB" id="A0A255Z0G9"/>
<organism evidence="1 2">
    <name type="scientific">Flavobacterium cyanobacteriorum</name>
    <dbReference type="NCBI Taxonomy" id="2022802"/>
    <lineage>
        <taxon>Bacteria</taxon>
        <taxon>Pseudomonadati</taxon>
        <taxon>Bacteroidota</taxon>
        <taxon>Flavobacteriia</taxon>
        <taxon>Flavobacteriales</taxon>
        <taxon>Flavobacteriaceae</taxon>
        <taxon>Flavobacterium</taxon>
    </lineage>
</organism>
<dbReference type="EMBL" id="NOXV01000293">
    <property type="protein sequence ID" value="OYQ34415.1"/>
    <property type="molecule type" value="Genomic_DNA"/>
</dbReference>
<dbReference type="Proteomes" id="UP000216605">
    <property type="component" value="Unassembled WGS sequence"/>
</dbReference>
<sequence>MKPETNINSDNEIINRVANSVLQVFDLEDYYPEEERVALDISAWLWEGFVLKEKEFRETLKGHNWEQYSNKYIALYCSTDAIVPAWAYMLVTVHLQPFAKKIIQGTVDELNVAVYQDILARLDYTEYTGKPVIIKGCSRKPVPQEAYVMAAAQLMPYAKSLMFGEACSSVPLYKKPRSV</sequence>
<dbReference type="InterPro" id="IPR018914">
    <property type="entry name" value="DUF2480"/>
</dbReference>
<protein>
    <recommendedName>
        <fullName evidence="3">DUF2480 domain-containing protein</fullName>
    </recommendedName>
</protein>
<dbReference type="OrthoDB" id="9803040at2"/>
<keyword evidence="2" id="KW-1185">Reference proteome</keyword>
<evidence type="ECO:0008006" key="3">
    <source>
        <dbReference type="Google" id="ProtNLM"/>
    </source>
</evidence>
<evidence type="ECO:0000313" key="1">
    <source>
        <dbReference type="EMBL" id="OYQ34415.1"/>
    </source>
</evidence>
<accession>A0A255Z0G9</accession>
<proteinExistence type="predicted"/>
<evidence type="ECO:0000313" key="2">
    <source>
        <dbReference type="Proteomes" id="UP000216605"/>
    </source>
</evidence>
<comment type="caution">
    <text evidence="1">The sequence shown here is derived from an EMBL/GenBank/DDBJ whole genome shotgun (WGS) entry which is preliminary data.</text>
</comment>
<dbReference type="RefSeq" id="WP_094415790.1">
    <property type="nucleotide sequence ID" value="NZ_NOXV01000293.1"/>
</dbReference>